<sequence length="227" mass="25076">MSFDLDTLLFILKIIFIDIILGGDNAVVIALACRRLEEKKRNEAILLGTGIAVIIRIALTAIVVSLLNIPYLLLAGGFFLIIIAIRLITNRQEKHNIRAGISLVAAVRTIVLADMVMGFDNMLAIAGASKGHIGYIAIGLIFSVPIIVWGSKIILIAMEHIPLLIYAGGGILGYTASEMIMDEQEIRWIFESYPHFAHIFPVLLIAALLVTGWLYNLYSSWRFAKRS</sequence>
<keyword evidence="5 6" id="KW-0472">Membrane</keyword>
<dbReference type="RefSeq" id="WP_010026366.1">
    <property type="nucleotide sequence ID" value="NZ_AFVQ02000060.1"/>
</dbReference>
<feature type="transmembrane region" description="Helical" evidence="6">
    <location>
        <begin position="131"/>
        <end position="149"/>
    </location>
</feature>
<reference evidence="7 8" key="1">
    <citation type="journal article" date="2011" name="J. Bacteriol.">
        <title>Draft genome sequence of Sporolactobacillus inulinus strain CASD, an efficient D-lactic acid-producing bacterium with high-concentration lactate tolerance capability.</title>
        <authorList>
            <person name="Yu B."/>
            <person name="Su F."/>
            <person name="Wang L."/>
            <person name="Xu K."/>
            <person name="Zhao B."/>
            <person name="Xu P."/>
        </authorList>
    </citation>
    <scope>NUCLEOTIDE SEQUENCE [LARGE SCALE GENOMIC DNA]</scope>
    <source>
        <strain evidence="7 8">CASD</strain>
    </source>
</reference>
<dbReference type="GO" id="GO:0016020">
    <property type="term" value="C:membrane"/>
    <property type="evidence" value="ECO:0007669"/>
    <property type="project" value="UniProtKB-SubCell"/>
</dbReference>
<dbReference type="Proteomes" id="UP000035553">
    <property type="component" value="Unassembled WGS sequence"/>
</dbReference>
<evidence type="ECO:0000313" key="7">
    <source>
        <dbReference type="EMBL" id="KLI03007.1"/>
    </source>
</evidence>
<feature type="transmembrane region" description="Helical" evidence="6">
    <location>
        <begin position="100"/>
        <end position="119"/>
    </location>
</feature>
<dbReference type="InterPro" id="IPR005496">
    <property type="entry name" value="Integral_membrane_TerC"/>
</dbReference>
<feature type="transmembrane region" description="Helical" evidence="6">
    <location>
        <begin position="69"/>
        <end position="88"/>
    </location>
</feature>
<accession>A0A0U1QQB3</accession>
<organism evidence="7 8">
    <name type="scientific">Sporolactobacillus inulinus CASD</name>
    <dbReference type="NCBI Taxonomy" id="1069536"/>
    <lineage>
        <taxon>Bacteria</taxon>
        <taxon>Bacillati</taxon>
        <taxon>Bacillota</taxon>
        <taxon>Bacilli</taxon>
        <taxon>Bacillales</taxon>
        <taxon>Sporolactobacillaceae</taxon>
        <taxon>Sporolactobacillus</taxon>
    </lineage>
</organism>
<gene>
    <name evidence="7" type="ORF">SINU_05005</name>
</gene>
<evidence type="ECO:0000256" key="5">
    <source>
        <dbReference type="ARBA" id="ARBA00023136"/>
    </source>
</evidence>
<keyword evidence="3 6" id="KW-0812">Transmembrane</keyword>
<keyword evidence="8" id="KW-1185">Reference proteome</keyword>
<dbReference type="InterPro" id="IPR022301">
    <property type="entry name" value="Integral_membrane_YjbE"/>
</dbReference>
<dbReference type="AlphaFoldDB" id="A0A0U1QQB3"/>
<proteinExistence type="inferred from homology"/>
<dbReference type="STRING" id="1069536.SINU_05005"/>
<comment type="caution">
    <text evidence="7">The sequence shown here is derived from an EMBL/GenBank/DDBJ whole genome shotgun (WGS) entry which is preliminary data.</text>
</comment>
<keyword evidence="4 6" id="KW-1133">Transmembrane helix</keyword>
<dbReference type="EMBL" id="AFVQ02000060">
    <property type="protein sequence ID" value="KLI03007.1"/>
    <property type="molecule type" value="Genomic_DNA"/>
</dbReference>
<feature type="transmembrane region" description="Helical" evidence="6">
    <location>
        <begin position="12"/>
        <end position="32"/>
    </location>
</feature>
<dbReference type="PANTHER" id="PTHR30238:SF4">
    <property type="entry name" value="SLL1022 PROTEIN"/>
    <property type="match status" value="1"/>
</dbReference>
<evidence type="ECO:0000256" key="4">
    <source>
        <dbReference type="ARBA" id="ARBA00022989"/>
    </source>
</evidence>
<dbReference type="OrthoDB" id="5295733at2"/>
<protein>
    <submittedName>
        <fullName evidence="7">Membrane protein</fullName>
    </submittedName>
</protein>
<feature type="transmembrane region" description="Helical" evidence="6">
    <location>
        <begin position="161"/>
        <end position="177"/>
    </location>
</feature>
<comment type="subcellular location">
    <subcellularLocation>
        <location evidence="1">Membrane</location>
        <topology evidence="1">Multi-pass membrane protein</topology>
    </subcellularLocation>
</comment>
<evidence type="ECO:0000256" key="2">
    <source>
        <dbReference type="ARBA" id="ARBA00007511"/>
    </source>
</evidence>
<evidence type="ECO:0000256" key="6">
    <source>
        <dbReference type="SAM" id="Phobius"/>
    </source>
</evidence>
<dbReference type="Pfam" id="PF03741">
    <property type="entry name" value="TerC"/>
    <property type="match status" value="1"/>
</dbReference>
<name>A0A0U1QQB3_9BACL</name>
<evidence type="ECO:0000256" key="1">
    <source>
        <dbReference type="ARBA" id="ARBA00004141"/>
    </source>
</evidence>
<evidence type="ECO:0000313" key="8">
    <source>
        <dbReference type="Proteomes" id="UP000035553"/>
    </source>
</evidence>
<dbReference type="PANTHER" id="PTHR30238">
    <property type="entry name" value="MEMBRANE BOUND PREDICTED REDOX MODULATOR"/>
    <property type="match status" value="1"/>
</dbReference>
<feature type="transmembrane region" description="Helical" evidence="6">
    <location>
        <begin position="197"/>
        <end position="218"/>
    </location>
</feature>
<comment type="similarity">
    <text evidence="2">Belongs to the TerC family.</text>
</comment>
<evidence type="ECO:0000256" key="3">
    <source>
        <dbReference type="ARBA" id="ARBA00022692"/>
    </source>
</evidence>
<dbReference type="NCBIfam" id="TIGR03717">
    <property type="entry name" value="R_switched_YjbE"/>
    <property type="match status" value="1"/>
</dbReference>
<feature type="transmembrane region" description="Helical" evidence="6">
    <location>
        <begin position="44"/>
        <end position="63"/>
    </location>
</feature>